<evidence type="ECO:0000313" key="4">
    <source>
        <dbReference type="EMBL" id="SHO73000.1"/>
    </source>
</evidence>
<name>A0A1M7ZW36_9FLAO</name>
<protein>
    <submittedName>
        <fullName evidence="4">Peptidase family S41</fullName>
    </submittedName>
</protein>
<dbReference type="EMBL" id="FRYK01000002">
    <property type="protein sequence ID" value="SHO73000.1"/>
    <property type="molecule type" value="Genomic_DNA"/>
</dbReference>
<dbReference type="Gene3D" id="3.90.226.10">
    <property type="entry name" value="2-enoyl-CoA Hydratase, Chain A, domain 1"/>
    <property type="match status" value="1"/>
</dbReference>
<reference evidence="5" key="1">
    <citation type="submission" date="2016-12" db="EMBL/GenBank/DDBJ databases">
        <authorList>
            <person name="Varghese N."/>
            <person name="Submissions S."/>
        </authorList>
    </citation>
    <scope>NUCLEOTIDE SEQUENCE [LARGE SCALE GENOMIC DNA]</scope>
    <source>
        <strain evidence="5">DSM 18830</strain>
    </source>
</reference>
<evidence type="ECO:0000259" key="3">
    <source>
        <dbReference type="Pfam" id="PF18294"/>
    </source>
</evidence>
<dbReference type="CDD" id="cd07561">
    <property type="entry name" value="Peptidase_S41_CPP_like"/>
    <property type="match status" value="1"/>
</dbReference>
<sequence length="467" mass="52617">MKRMMVILFAILFAQSIVKCADDYDDTVSYGSVNNFIWKGLNLYYYWLSDSPDLADDRFATNNDYDNFINSFNAPEALFNHLLVDPTIDRYSVIFSDYTELEQALNGTQKSNGVDYELRFKQGSTTELFGWVRYIQPNSDASTKAINRGTIFYAVNGVSLNTSNYINLLNQDNYTLNLAEFDNGAITPNGNAVSLTKTDYSENPVYIRKVFVEGTKKIGYLMYNGFFGNFETELNNAFGFFQSEGITHLVLDLRYNSGGSVNTATRLASMITGQFNNQVFAKQQWNYKIENLINNPEQLLNRFTNSLGNGNGINHLNLDKVYILTTKRSASASELVINGLIPYIDVIQIGDATAGKNVGSITLYDSPTFRKQNVNPNHKYAMQPIVLKIANNDNFSDYTNGLAPDVNQLEDIGNLGILGEESDPLLNTALNYINVNGRFQQSVPEKVFHYFEDSKSLRLFGDAMYLE</sequence>
<dbReference type="SUPFAM" id="SSF52096">
    <property type="entry name" value="ClpP/crotonase"/>
    <property type="match status" value="1"/>
</dbReference>
<evidence type="ECO:0000259" key="2">
    <source>
        <dbReference type="Pfam" id="PF03572"/>
    </source>
</evidence>
<keyword evidence="5" id="KW-1185">Reference proteome</keyword>
<dbReference type="GO" id="GO:0004175">
    <property type="term" value="F:endopeptidase activity"/>
    <property type="evidence" value="ECO:0007669"/>
    <property type="project" value="TreeGrafter"/>
</dbReference>
<dbReference type="RefSeq" id="WP_073582739.1">
    <property type="nucleotide sequence ID" value="NZ_CBCSEA010000004.1"/>
</dbReference>
<dbReference type="Pfam" id="PF18294">
    <property type="entry name" value="Pept_S41_N"/>
    <property type="match status" value="1"/>
</dbReference>
<feature type="domain" description="Tail specific protease" evidence="2">
    <location>
        <begin position="217"/>
        <end position="359"/>
    </location>
</feature>
<dbReference type="PANTHER" id="PTHR32060:SF30">
    <property type="entry name" value="CARBOXY-TERMINAL PROCESSING PROTEASE CTPA"/>
    <property type="match status" value="1"/>
</dbReference>
<dbReference type="GO" id="GO:0007165">
    <property type="term" value="P:signal transduction"/>
    <property type="evidence" value="ECO:0007669"/>
    <property type="project" value="TreeGrafter"/>
</dbReference>
<dbReference type="InterPro" id="IPR041613">
    <property type="entry name" value="Pept_S41_N"/>
</dbReference>
<dbReference type="GO" id="GO:0006508">
    <property type="term" value="P:proteolysis"/>
    <property type="evidence" value="ECO:0007669"/>
    <property type="project" value="InterPro"/>
</dbReference>
<dbReference type="PANTHER" id="PTHR32060">
    <property type="entry name" value="TAIL-SPECIFIC PROTEASE"/>
    <property type="match status" value="1"/>
</dbReference>
<accession>A0A1M7ZW36</accession>
<dbReference type="Gene3D" id="2.30.42.10">
    <property type="match status" value="1"/>
</dbReference>
<organism evidence="4 5">
    <name type="scientific">Flavobacterium cucumis</name>
    <dbReference type="NCBI Taxonomy" id="416016"/>
    <lineage>
        <taxon>Bacteria</taxon>
        <taxon>Pseudomonadati</taxon>
        <taxon>Bacteroidota</taxon>
        <taxon>Flavobacteriia</taxon>
        <taxon>Flavobacteriales</taxon>
        <taxon>Flavobacteriaceae</taxon>
        <taxon>Flavobacterium</taxon>
    </lineage>
</organism>
<dbReference type="Pfam" id="PF03572">
    <property type="entry name" value="Peptidase_S41"/>
    <property type="match status" value="1"/>
</dbReference>
<dbReference type="OrthoDB" id="7168509at2"/>
<dbReference type="AlphaFoldDB" id="A0A1M7ZW36"/>
<evidence type="ECO:0000256" key="1">
    <source>
        <dbReference type="SAM" id="SignalP"/>
    </source>
</evidence>
<evidence type="ECO:0000313" key="5">
    <source>
        <dbReference type="Proteomes" id="UP000184611"/>
    </source>
</evidence>
<feature type="chain" id="PRO_5009930033" evidence="1">
    <location>
        <begin position="22"/>
        <end position="467"/>
    </location>
</feature>
<feature type="domain" description="Peptidase S41 N-terminal" evidence="3">
    <location>
        <begin position="32"/>
        <end position="92"/>
    </location>
</feature>
<dbReference type="InterPro" id="IPR029045">
    <property type="entry name" value="ClpP/crotonase-like_dom_sf"/>
</dbReference>
<dbReference type="GO" id="GO:0008236">
    <property type="term" value="F:serine-type peptidase activity"/>
    <property type="evidence" value="ECO:0007669"/>
    <property type="project" value="InterPro"/>
</dbReference>
<keyword evidence="1" id="KW-0732">Signal</keyword>
<dbReference type="InterPro" id="IPR005151">
    <property type="entry name" value="Tail-specific_protease"/>
</dbReference>
<proteinExistence type="predicted"/>
<dbReference type="STRING" id="416016.SAMN05443547_1350"/>
<dbReference type="Proteomes" id="UP000184611">
    <property type="component" value="Unassembled WGS sequence"/>
</dbReference>
<dbReference type="Gene3D" id="3.30.750.170">
    <property type="match status" value="1"/>
</dbReference>
<gene>
    <name evidence="4" type="ORF">SAMN05443547_1350</name>
</gene>
<dbReference type="InterPro" id="IPR036034">
    <property type="entry name" value="PDZ_sf"/>
</dbReference>
<dbReference type="GO" id="GO:0030288">
    <property type="term" value="C:outer membrane-bounded periplasmic space"/>
    <property type="evidence" value="ECO:0007669"/>
    <property type="project" value="TreeGrafter"/>
</dbReference>
<feature type="signal peptide" evidence="1">
    <location>
        <begin position="1"/>
        <end position="21"/>
    </location>
</feature>